<organism evidence="1 2">
    <name type="scientific">Raoultella terrigena</name>
    <name type="common">Klebsiella terrigena</name>
    <dbReference type="NCBI Taxonomy" id="577"/>
    <lineage>
        <taxon>Bacteria</taxon>
        <taxon>Pseudomonadati</taxon>
        <taxon>Pseudomonadota</taxon>
        <taxon>Gammaproteobacteria</taxon>
        <taxon>Enterobacterales</taxon>
        <taxon>Enterobacteriaceae</taxon>
        <taxon>Klebsiella/Raoultella group</taxon>
        <taxon>Raoultella</taxon>
    </lineage>
</organism>
<dbReference type="EMBL" id="LR131271">
    <property type="protein sequence ID" value="VDR28560.1"/>
    <property type="molecule type" value="Genomic_DNA"/>
</dbReference>
<reference evidence="1 2" key="1">
    <citation type="submission" date="2018-12" db="EMBL/GenBank/DDBJ databases">
        <authorList>
            <consortium name="Pathogen Informatics"/>
        </authorList>
    </citation>
    <scope>NUCLEOTIDE SEQUENCE [LARGE SCALE GENOMIC DNA]</scope>
    <source>
        <strain evidence="1 2">NCTC13098</strain>
    </source>
</reference>
<dbReference type="KEGG" id="rtg:NCTC13098_04944"/>
<protein>
    <submittedName>
        <fullName evidence="1">Uncharacterized protein</fullName>
    </submittedName>
</protein>
<dbReference type="Proteomes" id="UP000274346">
    <property type="component" value="Chromosome"/>
</dbReference>
<gene>
    <name evidence="1" type="ORF">NCTC13098_04944</name>
</gene>
<sequence>MSFKHELGQVVNVTISQEEGHIKARAEYTHGPNQYLIHYRAADGRATDAWFEEGELSPSGQQAQALQKPFTSRGALIMRMNIII</sequence>
<accession>A0A3P8M217</accession>
<proteinExistence type="predicted"/>
<evidence type="ECO:0000313" key="1">
    <source>
        <dbReference type="EMBL" id="VDR28560.1"/>
    </source>
</evidence>
<evidence type="ECO:0000313" key="2">
    <source>
        <dbReference type="Proteomes" id="UP000274346"/>
    </source>
</evidence>
<dbReference type="AlphaFoldDB" id="A0A3P8M217"/>
<name>A0A3P8M217_RAOTE</name>